<protein>
    <recommendedName>
        <fullName evidence="5">BTB domain-containing protein</fullName>
    </recommendedName>
</protein>
<dbReference type="SUPFAM" id="SSF54695">
    <property type="entry name" value="POZ domain"/>
    <property type="match status" value="1"/>
</dbReference>
<reference evidence="3" key="1">
    <citation type="submission" date="2025-08" db="UniProtKB">
        <authorList>
            <consortium name="Ensembl"/>
        </authorList>
    </citation>
    <scope>IDENTIFICATION</scope>
</reference>
<dbReference type="AlphaFoldDB" id="A0A8B9JDQ9"/>
<dbReference type="Ensembl" id="ENSAMXT00005022159.1">
    <property type="protein sequence ID" value="ENSAMXP00005020047.1"/>
    <property type="gene ID" value="ENSAMXG00005010397.1"/>
</dbReference>
<evidence type="ECO:0000313" key="4">
    <source>
        <dbReference type="Proteomes" id="UP000694621"/>
    </source>
</evidence>
<sequence length="256" mass="30116">MDFTAYYLPTQWEVAWRREKERRKRVMQEGGERAVEEHRRMQWIRAYNDRKMALKKKEREEKEETEAKDKTENMENDQAKEEKDPEKEKEKLETTDCKQHLYPTEVFKALEALRQFSVLTDLTFSVDGGHCLRVHSLVLAAVSTTFAYTGTIDCLNRDSLVQVRAAALSLGIPRVEERKKVEERKMVEEQKKVEERKKKLSAEEQMEVSLWSIQKLWAEGVGCDVELEAEGHAFNGKEMWNLLAKVKLKLHVKRFP</sequence>
<organism evidence="3 4">
    <name type="scientific">Astyanax mexicanus</name>
    <name type="common">Blind cave fish</name>
    <name type="synonym">Astyanax fasciatus mexicanus</name>
    <dbReference type="NCBI Taxonomy" id="7994"/>
    <lineage>
        <taxon>Eukaryota</taxon>
        <taxon>Metazoa</taxon>
        <taxon>Chordata</taxon>
        <taxon>Craniata</taxon>
        <taxon>Vertebrata</taxon>
        <taxon>Euteleostomi</taxon>
        <taxon>Actinopterygii</taxon>
        <taxon>Neopterygii</taxon>
        <taxon>Teleostei</taxon>
        <taxon>Ostariophysi</taxon>
        <taxon>Characiformes</taxon>
        <taxon>Characoidei</taxon>
        <taxon>Acestrorhamphidae</taxon>
        <taxon>Acestrorhamphinae</taxon>
        <taxon>Astyanax</taxon>
    </lineage>
</organism>
<evidence type="ECO:0000256" key="1">
    <source>
        <dbReference type="SAM" id="Coils"/>
    </source>
</evidence>
<keyword evidence="1" id="KW-0175">Coiled coil</keyword>
<evidence type="ECO:0000313" key="3">
    <source>
        <dbReference type="Ensembl" id="ENSAMXP00005020047.1"/>
    </source>
</evidence>
<dbReference type="Gene3D" id="3.30.710.10">
    <property type="entry name" value="Potassium Channel Kv1.1, Chain A"/>
    <property type="match status" value="1"/>
</dbReference>
<accession>A0A8B9JDQ9</accession>
<feature type="region of interest" description="Disordered" evidence="2">
    <location>
        <begin position="54"/>
        <end position="95"/>
    </location>
</feature>
<name>A0A8B9JDQ9_ASTMX</name>
<evidence type="ECO:0000256" key="2">
    <source>
        <dbReference type="SAM" id="MobiDB-lite"/>
    </source>
</evidence>
<evidence type="ECO:0008006" key="5">
    <source>
        <dbReference type="Google" id="ProtNLM"/>
    </source>
</evidence>
<proteinExistence type="predicted"/>
<dbReference type="InterPro" id="IPR011333">
    <property type="entry name" value="SKP1/BTB/POZ_sf"/>
</dbReference>
<dbReference type="Proteomes" id="UP000694621">
    <property type="component" value="Unplaced"/>
</dbReference>
<feature type="coiled-coil region" evidence="1">
    <location>
        <begin position="172"/>
        <end position="206"/>
    </location>
</feature>